<gene>
    <name evidence="8" type="ORF">EVA99_01775</name>
</gene>
<keyword evidence="6" id="KW-1133">Transmembrane helix</keyword>
<evidence type="ECO:0000256" key="2">
    <source>
        <dbReference type="ARBA" id="ARBA00022617"/>
    </source>
</evidence>
<accession>A0A520MSY1</accession>
<feature type="transmembrane region" description="Helical" evidence="6">
    <location>
        <begin position="106"/>
        <end position="126"/>
    </location>
</feature>
<keyword evidence="6" id="KW-0472">Membrane</keyword>
<dbReference type="EMBL" id="SHBL01000009">
    <property type="protein sequence ID" value="RZO24335.1"/>
    <property type="molecule type" value="Genomic_DNA"/>
</dbReference>
<name>A0A520MSY1_9GAMM</name>
<protein>
    <recommendedName>
        <fullName evidence="6">Cytochrome c-type biogenesis protein</fullName>
    </recommendedName>
</protein>
<dbReference type="Proteomes" id="UP000320146">
    <property type="component" value="Unassembled WGS sequence"/>
</dbReference>
<feature type="domain" description="CcmH/CycL/Ccl2/NrfF N-terminal" evidence="7">
    <location>
        <begin position="13"/>
        <end position="128"/>
    </location>
</feature>
<dbReference type="GO" id="GO:0005886">
    <property type="term" value="C:plasma membrane"/>
    <property type="evidence" value="ECO:0007669"/>
    <property type="project" value="TreeGrafter"/>
</dbReference>
<dbReference type="AlphaFoldDB" id="A0A520MSY1"/>
<keyword evidence="2 6" id="KW-0349">Heme</keyword>
<dbReference type="GO" id="GO:0046872">
    <property type="term" value="F:metal ion binding"/>
    <property type="evidence" value="ECO:0007669"/>
    <property type="project" value="UniProtKB-KW"/>
</dbReference>
<feature type="signal peptide" evidence="6">
    <location>
        <begin position="1"/>
        <end position="22"/>
    </location>
</feature>
<dbReference type="PANTHER" id="PTHR47870">
    <property type="entry name" value="CYTOCHROME C-TYPE BIOGENESIS PROTEIN CCMH"/>
    <property type="match status" value="1"/>
</dbReference>
<keyword evidence="6" id="KW-0812">Transmembrane</keyword>
<dbReference type="Gene3D" id="1.10.8.640">
    <property type="entry name" value="Cytochrome C biogenesis protein"/>
    <property type="match status" value="1"/>
</dbReference>
<evidence type="ECO:0000256" key="6">
    <source>
        <dbReference type="RuleBase" id="RU364112"/>
    </source>
</evidence>
<evidence type="ECO:0000256" key="3">
    <source>
        <dbReference type="ARBA" id="ARBA00022723"/>
    </source>
</evidence>
<comment type="function">
    <text evidence="6">Possible subunit of a heme lyase.</text>
</comment>
<comment type="similarity">
    <text evidence="1 6">Belongs to the CcmH/CycL/Ccl2/NrfF family.</text>
</comment>
<keyword evidence="4 6" id="KW-0732">Signal</keyword>
<dbReference type="PANTHER" id="PTHR47870:SF4">
    <property type="entry name" value="CYTOCHROME C-TYPE BIOGENESIS PROTEIN CYCH"/>
    <property type="match status" value="1"/>
</dbReference>
<dbReference type="InterPro" id="IPR038297">
    <property type="entry name" value="CcmH/CycL/NrfF/Ccl2_sf"/>
</dbReference>
<evidence type="ECO:0000313" key="9">
    <source>
        <dbReference type="Proteomes" id="UP000320146"/>
    </source>
</evidence>
<evidence type="ECO:0000313" key="8">
    <source>
        <dbReference type="EMBL" id="RZO24335.1"/>
    </source>
</evidence>
<sequence>MKNLLNIFKLIVALSLPFSLCAENLYSNLNPEELKRLNYLSDNIRCPKCSYGNISSSNAPISKDLKEEIAELINIGYSNEEIFDLMEKRYGDYVILKTDLDDNKTLFLVPLMILIISILLVTTYTIKKSK</sequence>
<evidence type="ECO:0000256" key="4">
    <source>
        <dbReference type="ARBA" id="ARBA00022729"/>
    </source>
</evidence>
<organism evidence="8 9">
    <name type="scientific">SAR86 cluster bacterium</name>
    <dbReference type="NCBI Taxonomy" id="2030880"/>
    <lineage>
        <taxon>Bacteria</taxon>
        <taxon>Pseudomonadati</taxon>
        <taxon>Pseudomonadota</taxon>
        <taxon>Gammaproteobacteria</taxon>
        <taxon>SAR86 cluster</taxon>
    </lineage>
</organism>
<dbReference type="InterPro" id="IPR005616">
    <property type="entry name" value="CcmH/CycL/Ccl2/NrfF_N"/>
</dbReference>
<keyword evidence="5 6" id="KW-0408">Iron</keyword>
<keyword evidence="3 6" id="KW-0479">Metal-binding</keyword>
<comment type="caution">
    <text evidence="8">The sequence shown here is derived from an EMBL/GenBank/DDBJ whole genome shotgun (WGS) entry which is preliminary data.</text>
</comment>
<evidence type="ECO:0000256" key="1">
    <source>
        <dbReference type="ARBA" id="ARBA00010342"/>
    </source>
</evidence>
<feature type="chain" id="PRO_5022256374" description="Cytochrome c-type biogenesis protein" evidence="6">
    <location>
        <begin position="23"/>
        <end position="130"/>
    </location>
</feature>
<proteinExistence type="inferred from homology"/>
<dbReference type="InterPro" id="IPR051263">
    <property type="entry name" value="C-type_cytochrome_biogenesis"/>
</dbReference>
<reference evidence="8 9" key="1">
    <citation type="submission" date="2019-02" db="EMBL/GenBank/DDBJ databases">
        <title>Prokaryotic population dynamics and viral predation in marine succession experiment using metagenomics: the confinement effect.</title>
        <authorList>
            <person name="Haro-Moreno J.M."/>
            <person name="Rodriguez-Valera F."/>
            <person name="Lopez-Perez M."/>
        </authorList>
    </citation>
    <scope>NUCLEOTIDE SEQUENCE [LARGE SCALE GENOMIC DNA]</scope>
    <source>
        <strain evidence="8">MED-G166</strain>
    </source>
</reference>
<evidence type="ECO:0000259" key="7">
    <source>
        <dbReference type="Pfam" id="PF03918"/>
    </source>
</evidence>
<dbReference type="Pfam" id="PF03918">
    <property type="entry name" value="CcmH"/>
    <property type="match status" value="1"/>
</dbReference>
<dbReference type="CDD" id="cd16378">
    <property type="entry name" value="CcmH_N"/>
    <property type="match status" value="1"/>
</dbReference>
<evidence type="ECO:0000256" key="5">
    <source>
        <dbReference type="ARBA" id="ARBA00023004"/>
    </source>
</evidence>